<feature type="domain" description="LITAF" evidence="7">
    <location>
        <begin position="35"/>
        <end position="116"/>
    </location>
</feature>
<keyword evidence="5 6" id="KW-0472">Membrane</keyword>
<evidence type="ECO:0000313" key="8">
    <source>
        <dbReference type="EMBL" id="KAL2796249.1"/>
    </source>
</evidence>
<comment type="caution">
    <text evidence="8">The sequence shown here is derived from an EMBL/GenBank/DDBJ whole genome shotgun (WGS) entry which is preliminary data.</text>
</comment>
<protein>
    <submittedName>
        <fullName evidence="8">LITAF-like zinc ribbon domain-containing protein</fullName>
    </submittedName>
</protein>
<evidence type="ECO:0000256" key="6">
    <source>
        <dbReference type="SAM" id="Phobius"/>
    </source>
</evidence>
<evidence type="ECO:0000256" key="4">
    <source>
        <dbReference type="ARBA" id="ARBA00022833"/>
    </source>
</evidence>
<comment type="similarity">
    <text evidence="2">Belongs to the CDIP1/LITAF family.</text>
</comment>
<dbReference type="PANTHER" id="PTHR23292:SF6">
    <property type="entry name" value="FI16602P1-RELATED"/>
    <property type="match status" value="1"/>
</dbReference>
<dbReference type="PROSITE" id="PS51837">
    <property type="entry name" value="LITAF"/>
    <property type="match status" value="1"/>
</dbReference>
<gene>
    <name evidence="8" type="ORF">BJX66DRAFT_142761</name>
</gene>
<feature type="transmembrane region" description="Helical" evidence="6">
    <location>
        <begin position="75"/>
        <end position="93"/>
    </location>
</feature>
<evidence type="ECO:0000259" key="7">
    <source>
        <dbReference type="PROSITE" id="PS51837"/>
    </source>
</evidence>
<keyword evidence="6" id="KW-1133">Transmembrane helix</keyword>
<name>A0ABR4GB45_9EURO</name>
<keyword evidence="4" id="KW-0862">Zinc</keyword>
<dbReference type="Proteomes" id="UP001610563">
    <property type="component" value="Unassembled WGS sequence"/>
</dbReference>
<dbReference type="SMART" id="SM00714">
    <property type="entry name" value="LITAF"/>
    <property type="match status" value="1"/>
</dbReference>
<proteinExistence type="inferred from homology"/>
<evidence type="ECO:0000256" key="1">
    <source>
        <dbReference type="ARBA" id="ARBA00004170"/>
    </source>
</evidence>
<reference evidence="8 9" key="1">
    <citation type="submission" date="2024-07" db="EMBL/GenBank/DDBJ databases">
        <title>Section-level genome sequencing and comparative genomics of Aspergillus sections Usti and Cavernicolus.</title>
        <authorList>
            <consortium name="Lawrence Berkeley National Laboratory"/>
            <person name="Nybo J.L."/>
            <person name="Vesth T.C."/>
            <person name="Theobald S."/>
            <person name="Frisvad J.C."/>
            <person name="Larsen T.O."/>
            <person name="Kjaerboelling I."/>
            <person name="Rothschild-Mancinelli K."/>
            <person name="Lyhne E.K."/>
            <person name="Kogle M.E."/>
            <person name="Barry K."/>
            <person name="Clum A."/>
            <person name="Na H."/>
            <person name="Ledsgaard L."/>
            <person name="Lin J."/>
            <person name="Lipzen A."/>
            <person name="Kuo A."/>
            <person name="Riley R."/>
            <person name="Mondo S."/>
            <person name="Labutti K."/>
            <person name="Haridas S."/>
            <person name="Pangalinan J."/>
            <person name="Salamov A.A."/>
            <person name="Simmons B.A."/>
            <person name="Magnuson J.K."/>
            <person name="Chen J."/>
            <person name="Drula E."/>
            <person name="Henrissat B."/>
            <person name="Wiebenga A."/>
            <person name="Lubbers R.J."/>
            <person name="Gomes A.C."/>
            <person name="Makela M.R."/>
            <person name="Stajich J."/>
            <person name="Grigoriev I.V."/>
            <person name="Mortensen U.H."/>
            <person name="De Vries R.P."/>
            <person name="Baker S.E."/>
            <person name="Andersen M.R."/>
        </authorList>
    </citation>
    <scope>NUCLEOTIDE SEQUENCE [LARGE SCALE GENOMIC DNA]</scope>
    <source>
        <strain evidence="8 9">CBS 209.92</strain>
    </source>
</reference>
<dbReference type="EMBL" id="JBFTWV010000028">
    <property type="protein sequence ID" value="KAL2796249.1"/>
    <property type="molecule type" value="Genomic_DNA"/>
</dbReference>
<keyword evidence="6" id="KW-0812">Transmembrane</keyword>
<sequence length="157" mass="17225">MAFQVQASQHQGFQFPQAQQSLAPHIEIQAPCEKRGSVPSTPIPSLAQSPAVVDCPFCRQRALTSTTHETGASTHTWALCLCIFLCIGFLPYLMDSFKDVQHRCGNVGIQPQLRGLASAPADGPPVWSPSRNVGSPWDYFRTLYLIIPMPSGFFALH</sequence>
<accession>A0ABR4GB45</accession>
<comment type="subcellular location">
    <subcellularLocation>
        <location evidence="1">Membrane</location>
        <topology evidence="1">Peripheral membrane protein</topology>
    </subcellularLocation>
</comment>
<dbReference type="PANTHER" id="PTHR23292">
    <property type="entry name" value="LIPOPOLYSACCHARIDE-INDUCED TUMOR NECROSIS FACTOR-ALPHA FACTOR"/>
    <property type="match status" value="1"/>
</dbReference>
<keyword evidence="9" id="KW-1185">Reference proteome</keyword>
<dbReference type="InterPro" id="IPR006629">
    <property type="entry name" value="LITAF"/>
</dbReference>
<evidence type="ECO:0000256" key="3">
    <source>
        <dbReference type="ARBA" id="ARBA00022723"/>
    </source>
</evidence>
<dbReference type="InterPro" id="IPR037519">
    <property type="entry name" value="LITAF_fam"/>
</dbReference>
<evidence type="ECO:0000313" key="9">
    <source>
        <dbReference type="Proteomes" id="UP001610563"/>
    </source>
</evidence>
<dbReference type="Pfam" id="PF10601">
    <property type="entry name" value="zf-LITAF-like"/>
    <property type="match status" value="1"/>
</dbReference>
<organism evidence="8 9">
    <name type="scientific">Aspergillus keveii</name>
    <dbReference type="NCBI Taxonomy" id="714993"/>
    <lineage>
        <taxon>Eukaryota</taxon>
        <taxon>Fungi</taxon>
        <taxon>Dikarya</taxon>
        <taxon>Ascomycota</taxon>
        <taxon>Pezizomycotina</taxon>
        <taxon>Eurotiomycetes</taxon>
        <taxon>Eurotiomycetidae</taxon>
        <taxon>Eurotiales</taxon>
        <taxon>Aspergillaceae</taxon>
        <taxon>Aspergillus</taxon>
        <taxon>Aspergillus subgen. Nidulantes</taxon>
    </lineage>
</organism>
<keyword evidence="3" id="KW-0479">Metal-binding</keyword>
<evidence type="ECO:0000256" key="2">
    <source>
        <dbReference type="ARBA" id="ARBA00005975"/>
    </source>
</evidence>
<evidence type="ECO:0000256" key="5">
    <source>
        <dbReference type="ARBA" id="ARBA00023136"/>
    </source>
</evidence>